<evidence type="ECO:0000259" key="8">
    <source>
        <dbReference type="PROSITE" id="PS50850"/>
    </source>
</evidence>
<dbReference type="InterPro" id="IPR036259">
    <property type="entry name" value="MFS_trans_sf"/>
</dbReference>
<feature type="transmembrane region" description="Helical" evidence="7">
    <location>
        <begin position="122"/>
        <end position="141"/>
    </location>
</feature>
<evidence type="ECO:0000256" key="3">
    <source>
        <dbReference type="ARBA" id="ARBA00022692"/>
    </source>
</evidence>
<feature type="transmembrane region" description="Helical" evidence="7">
    <location>
        <begin position="354"/>
        <end position="373"/>
    </location>
</feature>
<feature type="transmembrane region" description="Helical" evidence="7">
    <location>
        <begin position="413"/>
        <end position="434"/>
    </location>
</feature>
<gene>
    <name evidence="9" type="ORF">PV06_11120</name>
</gene>
<keyword evidence="4 7" id="KW-1133">Transmembrane helix</keyword>
<feature type="transmembrane region" description="Helical" evidence="7">
    <location>
        <begin position="216"/>
        <end position="240"/>
    </location>
</feature>
<feature type="region of interest" description="Disordered" evidence="6">
    <location>
        <begin position="1"/>
        <end position="39"/>
    </location>
</feature>
<evidence type="ECO:0000256" key="1">
    <source>
        <dbReference type="ARBA" id="ARBA00004141"/>
    </source>
</evidence>
<evidence type="ECO:0000256" key="4">
    <source>
        <dbReference type="ARBA" id="ARBA00022989"/>
    </source>
</evidence>
<evidence type="ECO:0000313" key="9">
    <source>
        <dbReference type="EMBL" id="KIW36711.1"/>
    </source>
</evidence>
<dbReference type="AlphaFoldDB" id="A0A0D2A8Q9"/>
<feature type="transmembrane region" description="Helical" evidence="7">
    <location>
        <begin position="184"/>
        <end position="204"/>
    </location>
</feature>
<dbReference type="RefSeq" id="XP_016256927.1">
    <property type="nucleotide sequence ID" value="XM_016412746.1"/>
</dbReference>
<dbReference type="PROSITE" id="PS50850">
    <property type="entry name" value="MFS"/>
    <property type="match status" value="1"/>
</dbReference>
<dbReference type="SUPFAM" id="SSF103473">
    <property type="entry name" value="MFS general substrate transporter"/>
    <property type="match status" value="1"/>
</dbReference>
<keyword evidence="2" id="KW-0813">Transport</keyword>
<feature type="transmembrane region" description="Helical" evidence="7">
    <location>
        <begin position="446"/>
        <end position="467"/>
    </location>
</feature>
<dbReference type="GO" id="GO:0022857">
    <property type="term" value="F:transmembrane transporter activity"/>
    <property type="evidence" value="ECO:0007669"/>
    <property type="project" value="InterPro"/>
</dbReference>
<reference evidence="9 10" key="1">
    <citation type="submission" date="2015-01" db="EMBL/GenBank/DDBJ databases">
        <title>The Genome Sequence of Exophiala oligosperma CBS72588.</title>
        <authorList>
            <consortium name="The Broad Institute Genomics Platform"/>
            <person name="Cuomo C."/>
            <person name="de Hoog S."/>
            <person name="Gorbushina A."/>
            <person name="Stielow B."/>
            <person name="Teixiera M."/>
            <person name="Abouelleil A."/>
            <person name="Chapman S.B."/>
            <person name="Priest M."/>
            <person name="Young S.K."/>
            <person name="Wortman J."/>
            <person name="Nusbaum C."/>
            <person name="Birren B."/>
        </authorList>
    </citation>
    <scope>NUCLEOTIDE SEQUENCE [LARGE SCALE GENOMIC DNA]</scope>
    <source>
        <strain evidence="9 10">CBS 72588</strain>
    </source>
</reference>
<dbReference type="VEuPathDB" id="FungiDB:PV06_11120"/>
<dbReference type="GO" id="GO:0016020">
    <property type="term" value="C:membrane"/>
    <property type="evidence" value="ECO:0007669"/>
    <property type="project" value="UniProtKB-SubCell"/>
</dbReference>
<feature type="transmembrane region" description="Helical" evidence="7">
    <location>
        <begin position="55"/>
        <end position="73"/>
    </location>
</feature>
<dbReference type="Pfam" id="PF07690">
    <property type="entry name" value="MFS_1"/>
    <property type="match status" value="1"/>
</dbReference>
<dbReference type="PANTHER" id="PTHR43791:SF47">
    <property type="entry name" value="MAJOR FACILITATOR SUPERFAMILY (MFS) PROFILE DOMAIN-CONTAINING PROTEIN-RELATED"/>
    <property type="match status" value="1"/>
</dbReference>
<dbReference type="PANTHER" id="PTHR43791">
    <property type="entry name" value="PERMEASE-RELATED"/>
    <property type="match status" value="1"/>
</dbReference>
<organism evidence="9 10">
    <name type="scientific">Exophiala oligosperma</name>
    <dbReference type="NCBI Taxonomy" id="215243"/>
    <lineage>
        <taxon>Eukaryota</taxon>
        <taxon>Fungi</taxon>
        <taxon>Dikarya</taxon>
        <taxon>Ascomycota</taxon>
        <taxon>Pezizomycotina</taxon>
        <taxon>Eurotiomycetes</taxon>
        <taxon>Chaetothyriomycetidae</taxon>
        <taxon>Chaetothyriales</taxon>
        <taxon>Herpotrichiellaceae</taxon>
        <taxon>Exophiala</taxon>
    </lineage>
</organism>
<evidence type="ECO:0000256" key="6">
    <source>
        <dbReference type="SAM" id="MobiDB-lite"/>
    </source>
</evidence>
<dbReference type="Proteomes" id="UP000053342">
    <property type="component" value="Unassembled WGS sequence"/>
</dbReference>
<dbReference type="OrthoDB" id="3639251at2759"/>
<protein>
    <recommendedName>
        <fullName evidence="8">Major facilitator superfamily (MFS) profile domain-containing protein</fullName>
    </recommendedName>
</protein>
<feature type="transmembrane region" description="Helical" evidence="7">
    <location>
        <begin position="322"/>
        <end position="342"/>
    </location>
</feature>
<evidence type="ECO:0000256" key="7">
    <source>
        <dbReference type="SAM" id="Phobius"/>
    </source>
</evidence>
<dbReference type="InterPro" id="IPR011701">
    <property type="entry name" value="MFS"/>
</dbReference>
<dbReference type="GeneID" id="27363194"/>
<feature type="transmembrane region" description="Helical" evidence="7">
    <location>
        <begin position="379"/>
        <end position="401"/>
    </location>
</feature>
<evidence type="ECO:0000256" key="2">
    <source>
        <dbReference type="ARBA" id="ARBA00022448"/>
    </source>
</evidence>
<keyword evidence="3 7" id="KW-0812">Transmembrane</keyword>
<dbReference type="HOGENOM" id="CLU_001265_0_1_1"/>
<feature type="transmembrane region" description="Helical" evidence="7">
    <location>
        <begin position="93"/>
        <end position="115"/>
    </location>
</feature>
<comment type="subcellular location">
    <subcellularLocation>
        <location evidence="1">Membrane</location>
        <topology evidence="1">Multi-pass membrane protein</topology>
    </subcellularLocation>
</comment>
<dbReference type="FunFam" id="1.20.1250.20:FF:000013">
    <property type="entry name" value="MFS general substrate transporter"/>
    <property type="match status" value="1"/>
</dbReference>
<dbReference type="Gene3D" id="1.20.1250.20">
    <property type="entry name" value="MFS general substrate transporter like domains"/>
    <property type="match status" value="2"/>
</dbReference>
<proteinExistence type="predicted"/>
<keyword evidence="5 7" id="KW-0472">Membrane</keyword>
<feature type="transmembrane region" description="Helical" evidence="7">
    <location>
        <begin position="289"/>
        <end position="310"/>
    </location>
</feature>
<sequence length="491" mass="54457">MAVAEKANTHDVVDTPKLDAGGVATHDSGDEHDADPEPYTHAETRKIVHKIDRRLLSICGLMVAVSLLDRGNLSNAYIAGMAKDLELTVGTRYSIVVLIFFAPYIAFQVPGAIIVKKLGPRWTLPAMTMLWGFLVIGFGFAKHWTVLIGLRIILGILEGGLFPGVIYLISLYYTRYDMARRYAFNYLIGLVGSSFSGILAYAFIQMHGLAGLQAWQWIFVMEGILTCVIAGAAFVFLVGYPQDPKAWRFLKPEEMAHMIRLIDKDRQDTESDQKFNLRKFLRPALDWRIWGYGLLYTCSTAPAYAVAYFLPMILNSRIGFSAGVSQILTTPPYIFAAVQMYGQAWLSDRYRLRSPVILVNVLESVTGLCLLAWTDVAGVQLFAVFLVTAGCNATIPCVLSWQANNIRGHWTRTFCSATLTGMGAVGGIIGALTFRSQDFPTYHPGIYTALTCNGVIVLTTVSIVLYFRRHNRLAEEGKEVIAGLPGFRYTL</sequence>
<feature type="compositionally biased region" description="Basic and acidic residues" evidence="6">
    <location>
        <begin position="7"/>
        <end position="17"/>
    </location>
</feature>
<evidence type="ECO:0000313" key="10">
    <source>
        <dbReference type="Proteomes" id="UP000053342"/>
    </source>
</evidence>
<evidence type="ECO:0000256" key="5">
    <source>
        <dbReference type="ARBA" id="ARBA00023136"/>
    </source>
</evidence>
<feature type="transmembrane region" description="Helical" evidence="7">
    <location>
        <begin position="147"/>
        <end position="172"/>
    </location>
</feature>
<keyword evidence="10" id="KW-1185">Reference proteome</keyword>
<name>A0A0D2A8Q9_9EURO</name>
<dbReference type="InterPro" id="IPR020846">
    <property type="entry name" value="MFS_dom"/>
</dbReference>
<accession>A0A0D2A8Q9</accession>
<feature type="domain" description="Major facilitator superfamily (MFS) profile" evidence="8">
    <location>
        <begin position="55"/>
        <end position="472"/>
    </location>
</feature>
<dbReference type="EMBL" id="KN847350">
    <property type="protein sequence ID" value="KIW36711.1"/>
    <property type="molecule type" value="Genomic_DNA"/>
</dbReference>